<accession>A0A5J4TFX5</accession>
<organism evidence="1 2">
    <name type="scientific">Streblomastix strix</name>
    <dbReference type="NCBI Taxonomy" id="222440"/>
    <lineage>
        <taxon>Eukaryota</taxon>
        <taxon>Metamonada</taxon>
        <taxon>Preaxostyla</taxon>
        <taxon>Oxymonadida</taxon>
        <taxon>Streblomastigidae</taxon>
        <taxon>Streblomastix</taxon>
    </lineage>
</organism>
<proteinExistence type="predicted"/>
<protein>
    <submittedName>
        <fullName evidence="1">Uncharacterized protein</fullName>
    </submittedName>
</protein>
<dbReference type="EMBL" id="SNRW01031466">
    <property type="protein sequence ID" value="KAA6357406.1"/>
    <property type="molecule type" value="Genomic_DNA"/>
</dbReference>
<gene>
    <name evidence="1" type="ORF">EZS28_047068</name>
</gene>
<comment type="caution">
    <text evidence="1">The sequence shown here is derived from an EMBL/GenBank/DDBJ whole genome shotgun (WGS) entry which is preliminary data.</text>
</comment>
<evidence type="ECO:0000313" key="1">
    <source>
        <dbReference type="EMBL" id="KAA6357406.1"/>
    </source>
</evidence>
<evidence type="ECO:0000313" key="2">
    <source>
        <dbReference type="Proteomes" id="UP000324800"/>
    </source>
</evidence>
<dbReference type="AlphaFoldDB" id="A0A5J4TFX5"/>
<name>A0A5J4TFX5_9EUKA</name>
<reference evidence="1 2" key="1">
    <citation type="submission" date="2019-03" db="EMBL/GenBank/DDBJ databases">
        <title>Single cell metagenomics reveals metabolic interactions within the superorganism composed of flagellate Streblomastix strix and complex community of Bacteroidetes bacteria on its surface.</title>
        <authorList>
            <person name="Treitli S.C."/>
            <person name="Kolisko M."/>
            <person name="Husnik F."/>
            <person name="Keeling P."/>
            <person name="Hampl V."/>
        </authorList>
    </citation>
    <scope>NUCLEOTIDE SEQUENCE [LARGE SCALE GENOMIC DNA]</scope>
    <source>
        <strain evidence="1">ST1C</strain>
    </source>
</reference>
<sequence length="71" mass="7733">MFDTLHIFVRTIASACAKKIGECCVPKGIALYINKLSPLLRMLGMVCVEDILLGGEKLILDISLLLSILSL</sequence>
<dbReference type="Proteomes" id="UP000324800">
    <property type="component" value="Unassembled WGS sequence"/>
</dbReference>